<protein>
    <submittedName>
        <fullName evidence="1">Uncharacterized protein</fullName>
    </submittedName>
</protein>
<reference evidence="1 2" key="1">
    <citation type="journal article" date="2021" name="Nat. Plants">
        <title>The Taxus genome provides insights into paclitaxel biosynthesis.</title>
        <authorList>
            <person name="Xiong X."/>
            <person name="Gou J."/>
            <person name="Liao Q."/>
            <person name="Li Y."/>
            <person name="Zhou Q."/>
            <person name="Bi G."/>
            <person name="Li C."/>
            <person name="Du R."/>
            <person name="Wang X."/>
            <person name="Sun T."/>
            <person name="Guo L."/>
            <person name="Liang H."/>
            <person name="Lu P."/>
            <person name="Wu Y."/>
            <person name="Zhang Z."/>
            <person name="Ro D.K."/>
            <person name="Shang Y."/>
            <person name="Huang S."/>
            <person name="Yan J."/>
        </authorList>
    </citation>
    <scope>NUCLEOTIDE SEQUENCE [LARGE SCALE GENOMIC DNA]</scope>
    <source>
        <strain evidence="1">Ta-2019</strain>
    </source>
</reference>
<keyword evidence="2" id="KW-1185">Reference proteome</keyword>
<gene>
    <name evidence="1" type="ORF">KI387_002810</name>
</gene>
<dbReference type="AlphaFoldDB" id="A0AA38GX28"/>
<dbReference type="SUPFAM" id="SSF69304">
    <property type="entry name" value="Tricorn protease N-terminal domain"/>
    <property type="match status" value="1"/>
</dbReference>
<dbReference type="Pfam" id="PF07676">
    <property type="entry name" value="PD40"/>
    <property type="match status" value="1"/>
</dbReference>
<dbReference type="PANTHER" id="PTHR32161:SF9">
    <property type="entry name" value="TOLB PROTEIN-LIKE PROTEIN"/>
    <property type="match status" value="1"/>
</dbReference>
<evidence type="ECO:0000313" key="1">
    <source>
        <dbReference type="EMBL" id="KAH9330702.1"/>
    </source>
</evidence>
<dbReference type="InterPro" id="IPR011042">
    <property type="entry name" value="6-blade_b-propeller_TolB-like"/>
</dbReference>
<comment type="caution">
    <text evidence="1">The sequence shown here is derived from an EMBL/GenBank/DDBJ whole genome shotgun (WGS) entry which is preliminary data.</text>
</comment>
<dbReference type="Proteomes" id="UP000824469">
    <property type="component" value="Unassembled WGS sequence"/>
</dbReference>
<name>A0AA38GX28_TAXCH</name>
<dbReference type="EMBL" id="JAHRHJ020000001">
    <property type="protein sequence ID" value="KAH9330702.1"/>
    <property type="molecule type" value="Genomic_DNA"/>
</dbReference>
<dbReference type="Gene3D" id="2.120.10.30">
    <property type="entry name" value="TolB, C-terminal domain"/>
    <property type="match status" value="1"/>
</dbReference>
<accession>A0AA38GX28</accession>
<organism evidence="1 2">
    <name type="scientific">Taxus chinensis</name>
    <name type="common">Chinese yew</name>
    <name type="synonym">Taxus wallichiana var. chinensis</name>
    <dbReference type="NCBI Taxonomy" id="29808"/>
    <lineage>
        <taxon>Eukaryota</taxon>
        <taxon>Viridiplantae</taxon>
        <taxon>Streptophyta</taxon>
        <taxon>Embryophyta</taxon>
        <taxon>Tracheophyta</taxon>
        <taxon>Spermatophyta</taxon>
        <taxon>Pinopsida</taxon>
        <taxon>Pinidae</taxon>
        <taxon>Conifers II</taxon>
        <taxon>Cupressales</taxon>
        <taxon>Taxaceae</taxon>
        <taxon>Taxus</taxon>
    </lineage>
</organism>
<dbReference type="PANTHER" id="PTHR32161">
    <property type="entry name" value="DPP6 N-TERMINAL DOMAIN-LIKE PROTEIN"/>
    <property type="match status" value="1"/>
</dbReference>
<dbReference type="InterPro" id="IPR011659">
    <property type="entry name" value="WD40"/>
</dbReference>
<proteinExistence type="predicted"/>
<sequence length="337" mass="37681">MPGFFPLSKTKSRFYDVGIRARRDRCGSRDGGCSFLSELEAPEIHLSVAAKTEKDDDLRRVSMGPLKGVAGFFFDRPIINNGRVFFVSTREKPAHKPIASWSAVYSTCLRTGNTVRLTPQGVADFSPSISPSGKRMAVASYGVTREWEVAYKEDLQTDLYVFDTEDGSGRKIVAGHGGMAELGGRKYNLLPQTGSRRVVEHIQTQTFWMQKYPIRPERITPPSVHGFHSLRFPHGELDSRRHSQSGDQVQAISRFSTCSRNRLFLSRPPSIQRFITTIPFLSADSLKLGFHRFRGEDAPNADTVVPFLERVESPIPTLALQRINGFFPAFSPDASLP</sequence>
<evidence type="ECO:0000313" key="2">
    <source>
        <dbReference type="Proteomes" id="UP000824469"/>
    </source>
</evidence>